<evidence type="ECO:0000259" key="8">
    <source>
        <dbReference type="Pfam" id="PF01979"/>
    </source>
</evidence>
<comment type="catalytic activity">
    <reaction evidence="7">
        <text>4-imidazolone-5-propanoate + H2O = N-formimidoyl-L-glutamate</text>
        <dbReference type="Rhea" id="RHEA:23660"/>
        <dbReference type="ChEBI" id="CHEBI:15377"/>
        <dbReference type="ChEBI" id="CHEBI:58928"/>
        <dbReference type="ChEBI" id="CHEBI:77893"/>
        <dbReference type="EC" id="3.5.2.7"/>
    </reaction>
</comment>
<keyword evidence="6 7" id="KW-0408">Iron</keyword>
<dbReference type="Gene3D" id="3.20.20.140">
    <property type="entry name" value="Metal-dependent hydrolases"/>
    <property type="match status" value="1"/>
</dbReference>
<dbReference type="GO" id="GO:0005737">
    <property type="term" value="C:cytoplasm"/>
    <property type="evidence" value="ECO:0007669"/>
    <property type="project" value="UniProtKB-SubCell"/>
</dbReference>
<comment type="subcellular location">
    <subcellularLocation>
        <location evidence="7">Cytoplasm</location>
    </subcellularLocation>
</comment>
<evidence type="ECO:0000313" key="10">
    <source>
        <dbReference type="Proteomes" id="UP000446866"/>
    </source>
</evidence>
<feature type="binding site" evidence="7">
    <location>
        <position position="328"/>
    </location>
    <ligand>
        <name>N-formimidoyl-L-glutamate</name>
        <dbReference type="ChEBI" id="CHEBI:58928"/>
    </ligand>
</feature>
<keyword evidence="7" id="KW-0963">Cytoplasm</keyword>
<keyword evidence="2 7" id="KW-0479">Metal-binding</keyword>
<evidence type="ECO:0000256" key="1">
    <source>
        <dbReference type="ARBA" id="ARBA00012864"/>
    </source>
</evidence>
<dbReference type="PANTHER" id="PTHR42752">
    <property type="entry name" value="IMIDAZOLONEPROPIONASE"/>
    <property type="match status" value="1"/>
</dbReference>
<dbReference type="CDD" id="cd01296">
    <property type="entry name" value="Imidazolone-5PH"/>
    <property type="match status" value="1"/>
</dbReference>
<dbReference type="Pfam" id="PF01979">
    <property type="entry name" value="Amidohydro_1"/>
    <property type="match status" value="1"/>
</dbReference>
<accession>A0A845QFW4</accession>
<comment type="cofactor">
    <cofactor evidence="7">
        <name>Zn(2+)</name>
        <dbReference type="ChEBI" id="CHEBI:29105"/>
    </cofactor>
    <cofactor evidence="7">
        <name>Fe(3+)</name>
        <dbReference type="ChEBI" id="CHEBI:29034"/>
    </cofactor>
    <text evidence="7">Binds 1 zinc or iron ion per subunit.</text>
</comment>
<evidence type="ECO:0000256" key="5">
    <source>
        <dbReference type="ARBA" id="ARBA00022833"/>
    </source>
</evidence>
<feature type="binding site" evidence="7">
    <location>
        <position position="151"/>
    </location>
    <ligand>
        <name>N-formimidoyl-L-glutamate</name>
        <dbReference type="ChEBI" id="CHEBI:58928"/>
    </ligand>
</feature>
<feature type="binding site" evidence="7">
    <location>
        <position position="88"/>
    </location>
    <ligand>
        <name>4-imidazolone-5-propanoate</name>
        <dbReference type="ChEBI" id="CHEBI:77893"/>
    </ligand>
</feature>
<feature type="binding site" evidence="7">
    <location>
        <position position="184"/>
    </location>
    <ligand>
        <name>4-imidazolone-5-propanoate</name>
        <dbReference type="ChEBI" id="CHEBI:77893"/>
    </ligand>
</feature>
<feature type="domain" description="Amidohydrolase-related" evidence="8">
    <location>
        <begin position="70"/>
        <end position="412"/>
    </location>
</feature>
<sequence>MATVLVKNIGLLQTPVGSFSHGGKVQGENLKLKDAAILIEDGIISEITEGGVLPKGAETADTVIDAEGRLVTPGLVEGHTHMVFGGYRQHEIPMKLKGAGYLDILRAGGGILDTVRKTRAASFEELYDKTEGFLDEMMGLGVTTCEAKSGYGLDFNTEVKMLEVLKKLNEDHPMDIVSTFMGAHAIPEEYKDRENGADQFIDMLCTDLLPYVKENQLADYADIFTEDSVFNYEQSKTYLEKARKLGFGLKIHADEIEAIGGSVLAGEMGAASCEHLIAIDEAGLASLAKGGVTAMCLPATSFYLGANFAPARKMIEMGIPVATASDFNPGSCPSLNLQFVMNLACIKYRMLPEEVLTAVTINPACAIGKGELVGTLECGKQGDLVIWDAPDMDMLCYRFGSNLALQVIKKGMVVA</sequence>
<protein>
    <recommendedName>
        <fullName evidence="1 7">Imidazolonepropionase</fullName>
        <ecNumber evidence="1 7">3.5.2.7</ecNumber>
    </recommendedName>
    <alternativeName>
        <fullName evidence="7">Imidazolone-5-propionate hydrolase</fullName>
    </alternativeName>
</protein>
<dbReference type="GO" id="GO:0019556">
    <property type="term" value="P:L-histidine catabolic process to glutamate and formamide"/>
    <property type="evidence" value="ECO:0007669"/>
    <property type="project" value="UniProtKB-UniRule"/>
</dbReference>
<dbReference type="UniPathway" id="UPA00379">
    <property type="reaction ID" value="UER00551"/>
</dbReference>
<dbReference type="EC" id="3.5.2.7" evidence="1 7"/>
<keyword evidence="4 7" id="KW-0369">Histidine metabolism</keyword>
<dbReference type="AlphaFoldDB" id="A0A845QFW4"/>
<feature type="binding site" evidence="7">
    <location>
        <position position="326"/>
    </location>
    <ligand>
        <name>Fe(3+)</name>
        <dbReference type="ChEBI" id="CHEBI:29034"/>
    </ligand>
</feature>
<reference evidence="9 10" key="1">
    <citation type="submission" date="2018-08" db="EMBL/GenBank/DDBJ databases">
        <title>Murine metabolic-syndrome-specific gut microbial biobank.</title>
        <authorList>
            <person name="Liu C."/>
        </authorList>
    </citation>
    <scope>NUCLEOTIDE SEQUENCE [LARGE SCALE GENOMIC DNA]</scope>
    <source>
        <strain evidence="9 10">28</strain>
    </source>
</reference>
<feature type="binding site" evidence="7">
    <location>
        <position position="252"/>
    </location>
    <ligand>
        <name>Fe(3+)</name>
        <dbReference type="ChEBI" id="CHEBI:29034"/>
    </ligand>
</feature>
<feature type="binding site" evidence="7">
    <location>
        <position position="331"/>
    </location>
    <ligand>
        <name>4-imidazolone-5-propanoate</name>
        <dbReference type="ChEBI" id="CHEBI:77893"/>
    </ligand>
</feature>
<evidence type="ECO:0000313" key="9">
    <source>
        <dbReference type="EMBL" id="NBH60770.1"/>
    </source>
</evidence>
<dbReference type="EMBL" id="QXWK01000004">
    <property type="protein sequence ID" value="NBH60770.1"/>
    <property type="molecule type" value="Genomic_DNA"/>
</dbReference>
<dbReference type="InterPro" id="IPR032466">
    <property type="entry name" value="Metal_Hydrolase"/>
</dbReference>
<dbReference type="Proteomes" id="UP000446866">
    <property type="component" value="Unassembled WGS sequence"/>
</dbReference>
<dbReference type="SUPFAM" id="SSF51556">
    <property type="entry name" value="Metallo-dependent hydrolases"/>
    <property type="match status" value="1"/>
</dbReference>
<comment type="caution">
    <text evidence="9">The sequence shown here is derived from an EMBL/GenBank/DDBJ whole genome shotgun (WGS) entry which is preliminary data.</text>
</comment>
<feature type="binding site" evidence="7">
    <location>
        <position position="255"/>
    </location>
    <ligand>
        <name>4-imidazolone-5-propanoate</name>
        <dbReference type="ChEBI" id="CHEBI:77893"/>
    </ligand>
</feature>
<comment type="function">
    <text evidence="7">Catalyzes the hydrolytic cleavage of the carbon-nitrogen bond in imidazolone-5-propanoate to yield N-formimidoyl-L-glutamate. It is the third step in the universal histidine degradation pathway.</text>
</comment>
<feature type="binding site" evidence="7">
    <location>
        <position position="326"/>
    </location>
    <ligand>
        <name>Zn(2+)</name>
        <dbReference type="ChEBI" id="CHEBI:29105"/>
    </ligand>
</feature>
<comment type="pathway">
    <text evidence="7">Amino-acid degradation; L-histidine degradation into L-glutamate; N-formimidoyl-L-glutamate from L-histidine: step 3/3.</text>
</comment>
<evidence type="ECO:0000256" key="6">
    <source>
        <dbReference type="ARBA" id="ARBA00023004"/>
    </source>
</evidence>
<dbReference type="RefSeq" id="WP_160201067.1">
    <property type="nucleotide sequence ID" value="NZ_QXWK01000004.1"/>
</dbReference>
<feature type="binding site" evidence="7">
    <location>
        <position position="81"/>
    </location>
    <ligand>
        <name>Fe(3+)</name>
        <dbReference type="ChEBI" id="CHEBI:29034"/>
    </ligand>
</feature>
<evidence type="ECO:0000256" key="4">
    <source>
        <dbReference type="ARBA" id="ARBA00022808"/>
    </source>
</evidence>
<dbReference type="Gene3D" id="2.30.40.10">
    <property type="entry name" value="Urease, subunit C, domain 1"/>
    <property type="match status" value="1"/>
</dbReference>
<gene>
    <name evidence="7" type="primary">hutI</name>
    <name evidence="9" type="ORF">D0435_03665</name>
</gene>
<dbReference type="GO" id="GO:0008270">
    <property type="term" value="F:zinc ion binding"/>
    <property type="evidence" value="ECO:0007669"/>
    <property type="project" value="UniProtKB-UniRule"/>
</dbReference>
<keyword evidence="3 7" id="KW-0378">Hydrolase</keyword>
<comment type="similarity">
    <text evidence="7">Belongs to the metallo-dependent hydrolases superfamily. HutI family.</text>
</comment>
<proteinExistence type="inferred from homology"/>
<keyword evidence="5 7" id="KW-0862">Zinc</keyword>
<feature type="binding site" evidence="7">
    <location>
        <position position="151"/>
    </location>
    <ligand>
        <name>4-imidazolone-5-propanoate</name>
        <dbReference type="ChEBI" id="CHEBI:77893"/>
    </ligand>
</feature>
<evidence type="ECO:0000256" key="7">
    <source>
        <dbReference type="HAMAP-Rule" id="MF_00372"/>
    </source>
</evidence>
<evidence type="ECO:0000256" key="3">
    <source>
        <dbReference type="ARBA" id="ARBA00022801"/>
    </source>
</evidence>
<feature type="binding site" evidence="7">
    <location>
        <position position="79"/>
    </location>
    <ligand>
        <name>Zn(2+)</name>
        <dbReference type="ChEBI" id="CHEBI:29105"/>
    </ligand>
</feature>
<dbReference type="FunFam" id="3.20.20.140:FF:000007">
    <property type="entry name" value="Imidazolonepropionase"/>
    <property type="match status" value="1"/>
</dbReference>
<dbReference type="GO" id="GO:0019557">
    <property type="term" value="P:L-histidine catabolic process to glutamate and formate"/>
    <property type="evidence" value="ECO:0007669"/>
    <property type="project" value="UniProtKB-UniPathway"/>
</dbReference>
<feature type="binding site" evidence="7">
    <location>
        <position position="79"/>
    </location>
    <ligand>
        <name>Fe(3+)</name>
        <dbReference type="ChEBI" id="CHEBI:29034"/>
    </ligand>
</feature>
<evidence type="ECO:0000256" key="2">
    <source>
        <dbReference type="ARBA" id="ARBA00022723"/>
    </source>
</evidence>
<feature type="binding site" evidence="7">
    <location>
        <position position="81"/>
    </location>
    <ligand>
        <name>Zn(2+)</name>
        <dbReference type="ChEBI" id="CHEBI:29105"/>
    </ligand>
</feature>
<feature type="binding site" evidence="7">
    <location>
        <position position="252"/>
    </location>
    <ligand>
        <name>Zn(2+)</name>
        <dbReference type="ChEBI" id="CHEBI:29105"/>
    </ligand>
</feature>
<dbReference type="HAMAP" id="MF_00372">
    <property type="entry name" value="HutI"/>
    <property type="match status" value="1"/>
</dbReference>
<feature type="binding site" evidence="7">
    <location>
        <position position="330"/>
    </location>
    <ligand>
        <name>N-formimidoyl-L-glutamate</name>
        <dbReference type="ChEBI" id="CHEBI:58928"/>
    </ligand>
</feature>
<name>A0A845QFW4_9FIRM</name>
<dbReference type="InterPro" id="IPR011059">
    <property type="entry name" value="Metal-dep_hydrolase_composite"/>
</dbReference>
<dbReference type="SUPFAM" id="SSF51338">
    <property type="entry name" value="Composite domain of metallo-dependent hydrolases"/>
    <property type="match status" value="1"/>
</dbReference>
<dbReference type="GO" id="GO:0005506">
    <property type="term" value="F:iron ion binding"/>
    <property type="evidence" value="ECO:0007669"/>
    <property type="project" value="UniProtKB-UniRule"/>
</dbReference>
<dbReference type="PANTHER" id="PTHR42752:SF1">
    <property type="entry name" value="IMIDAZOLONEPROPIONASE-RELATED"/>
    <property type="match status" value="1"/>
</dbReference>
<dbReference type="InterPro" id="IPR005920">
    <property type="entry name" value="HutI"/>
</dbReference>
<dbReference type="NCBIfam" id="TIGR01224">
    <property type="entry name" value="hutI"/>
    <property type="match status" value="1"/>
</dbReference>
<dbReference type="InterPro" id="IPR006680">
    <property type="entry name" value="Amidohydro-rel"/>
</dbReference>
<organism evidence="9 10">
    <name type="scientific">Anaerotruncus colihominis</name>
    <dbReference type="NCBI Taxonomy" id="169435"/>
    <lineage>
        <taxon>Bacteria</taxon>
        <taxon>Bacillati</taxon>
        <taxon>Bacillota</taxon>
        <taxon>Clostridia</taxon>
        <taxon>Eubacteriales</taxon>
        <taxon>Oscillospiraceae</taxon>
        <taxon>Anaerotruncus</taxon>
    </lineage>
</organism>
<keyword evidence="10" id="KW-1185">Reference proteome</keyword>
<dbReference type="GO" id="GO:0050480">
    <property type="term" value="F:imidazolonepropionase activity"/>
    <property type="evidence" value="ECO:0007669"/>
    <property type="project" value="UniProtKB-UniRule"/>
</dbReference>